<protein>
    <recommendedName>
        <fullName evidence="4">MAPK kinase substrate protein At1g80180-like</fullName>
    </recommendedName>
</protein>
<reference evidence="2 3" key="1">
    <citation type="journal article" date="2023" name="Hortic Res">
        <title>Pangenome of water caltrop reveals structural variations and asymmetric subgenome divergence after allopolyploidization.</title>
        <authorList>
            <person name="Zhang X."/>
            <person name="Chen Y."/>
            <person name="Wang L."/>
            <person name="Yuan Y."/>
            <person name="Fang M."/>
            <person name="Shi L."/>
            <person name="Lu R."/>
            <person name="Comes H.P."/>
            <person name="Ma Y."/>
            <person name="Chen Y."/>
            <person name="Huang G."/>
            <person name="Zhou Y."/>
            <person name="Zheng Z."/>
            <person name="Qiu Y."/>
        </authorList>
    </citation>
    <scope>NUCLEOTIDE SEQUENCE [LARGE SCALE GENOMIC DNA]</scope>
    <source>
        <strain evidence="2">F231</strain>
    </source>
</reference>
<sequence>MEGLQRSTISFRRQGSSGLVWDNKFLSGELTLLNNEGREATDRPKDPEAGTQELPWDINADHTPPAIGTSAASLERNPSTGGGGGGGRYRMGRASPAMDPPSPKVSSCGFCRALGKQSDYQSKKKEKHGNLHRSR</sequence>
<dbReference type="Pfam" id="PF15697">
    <property type="entry name" value="DUF4666"/>
    <property type="match status" value="1"/>
</dbReference>
<feature type="compositionally biased region" description="Basic and acidic residues" evidence="1">
    <location>
        <begin position="36"/>
        <end position="48"/>
    </location>
</feature>
<evidence type="ECO:0000256" key="1">
    <source>
        <dbReference type="SAM" id="MobiDB-lite"/>
    </source>
</evidence>
<evidence type="ECO:0000313" key="2">
    <source>
        <dbReference type="EMBL" id="KAK4772151.1"/>
    </source>
</evidence>
<feature type="region of interest" description="Disordered" evidence="1">
    <location>
        <begin position="116"/>
        <end position="135"/>
    </location>
</feature>
<name>A0AAN7KS70_TRANT</name>
<evidence type="ECO:0000313" key="3">
    <source>
        <dbReference type="Proteomes" id="UP001346149"/>
    </source>
</evidence>
<proteinExistence type="predicted"/>
<dbReference type="InterPro" id="IPR031421">
    <property type="entry name" value="DUF4666"/>
</dbReference>
<organism evidence="2 3">
    <name type="scientific">Trapa natans</name>
    <name type="common">Water chestnut</name>
    <dbReference type="NCBI Taxonomy" id="22666"/>
    <lineage>
        <taxon>Eukaryota</taxon>
        <taxon>Viridiplantae</taxon>
        <taxon>Streptophyta</taxon>
        <taxon>Embryophyta</taxon>
        <taxon>Tracheophyta</taxon>
        <taxon>Spermatophyta</taxon>
        <taxon>Magnoliopsida</taxon>
        <taxon>eudicotyledons</taxon>
        <taxon>Gunneridae</taxon>
        <taxon>Pentapetalae</taxon>
        <taxon>rosids</taxon>
        <taxon>malvids</taxon>
        <taxon>Myrtales</taxon>
        <taxon>Lythraceae</taxon>
        <taxon>Trapa</taxon>
    </lineage>
</organism>
<feature type="compositionally biased region" description="Basic residues" evidence="1">
    <location>
        <begin position="124"/>
        <end position="135"/>
    </location>
</feature>
<dbReference type="EMBL" id="JAXQNO010000020">
    <property type="protein sequence ID" value="KAK4772151.1"/>
    <property type="molecule type" value="Genomic_DNA"/>
</dbReference>
<feature type="compositionally biased region" description="Polar residues" evidence="1">
    <location>
        <begin position="70"/>
        <end position="79"/>
    </location>
</feature>
<evidence type="ECO:0008006" key="4">
    <source>
        <dbReference type="Google" id="ProtNLM"/>
    </source>
</evidence>
<feature type="region of interest" description="Disordered" evidence="1">
    <location>
        <begin position="33"/>
        <end position="110"/>
    </location>
</feature>
<dbReference type="PANTHER" id="PTHR33730:SF4">
    <property type="entry name" value="OS05G0542732 PROTEIN"/>
    <property type="match status" value="1"/>
</dbReference>
<gene>
    <name evidence="2" type="ORF">SAY86_013926</name>
</gene>
<accession>A0AAN7KS70</accession>
<keyword evidence="3" id="KW-1185">Reference proteome</keyword>
<dbReference type="AlphaFoldDB" id="A0AAN7KS70"/>
<comment type="caution">
    <text evidence="2">The sequence shown here is derived from an EMBL/GenBank/DDBJ whole genome shotgun (WGS) entry which is preliminary data.</text>
</comment>
<dbReference type="Proteomes" id="UP001346149">
    <property type="component" value="Unassembled WGS sequence"/>
</dbReference>
<dbReference type="PANTHER" id="PTHR33730">
    <property type="entry name" value="OS05G0542732 PROTEIN-RELATED"/>
    <property type="match status" value="1"/>
</dbReference>
<feature type="compositionally biased region" description="Gly residues" evidence="1">
    <location>
        <begin position="80"/>
        <end position="89"/>
    </location>
</feature>